<evidence type="ECO:0000313" key="4">
    <source>
        <dbReference type="Proteomes" id="UP000316304"/>
    </source>
</evidence>
<evidence type="ECO:0000256" key="2">
    <source>
        <dbReference type="SAM" id="SignalP"/>
    </source>
</evidence>
<keyword evidence="4" id="KW-1185">Reference proteome</keyword>
<dbReference type="AlphaFoldDB" id="A0A5C6CNU2"/>
<reference evidence="3 4" key="1">
    <citation type="submission" date="2019-02" db="EMBL/GenBank/DDBJ databases">
        <title>Deep-cultivation of Planctomycetes and their phenomic and genomic characterization uncovers novel biology.</title>
        <authorList>
            <person name="Wiegand S."/>
            <person name="Jogler M."/>
            <person name="Boedeker C."/>
            <person name="Pinto D."/>
            <person name="Vollmers J."/>
            <person name="Rivas-Marin E."/>
            <person name="Kohn T."/>
            <person name="Peeters S.H."/>
            <person name="Heuer A."/>
            <person name="Rast P."/>
            <person name="Oberbeckmann S."/>
            <person name="Bunk B."/>
            <person name="Jeske O."/>
            <person name="Meyerdierks A."/>
            <person name="Storesund J.E."/>
            <person name="Kallscheuer N."/>
            <person name="Luecker S."/>
            <person name="Lage O.M."/>
            <person name="Pohl T."/>
            <person name="Merkel B.J."/>
            <person name="Hornburger P."/>
            <person name="Mueller R.-W."/>
            <person name="Bruemmer F."/>
            <person name="Labrenz M."/>
            <person name="Spormann A.M."/>
            <person name="Op Den Camp H."/>
            <person name="Overmann J."/>
            <person name="Amann R."/>
            <person name="Jetten M.S.M."/>
            <person name="Mascher T."/>
            <person name="Medema M.H."/>
            <person name="Devos D.P."/>
            <person name="Kaster A.-K."/>
            <person name="Ovreas L."/>
            <person name="Rohde M."/>
            <person name="Galperin M.Y."/>
            <person name="Jogler C."/>
        </authorList>
    </citation>
    <scope>NUCLEOTIDE SEQUENCE [LARGE SCALE GENOMIC DNA]</scope>
    <source>
        <strain evidence="3 4">Pla52o</strain>
    </source>
</reference>
<evidence type="ECO:0000256" key="1">
    <source>
        <dbReference type="SAM" id="MobiDB-lite"/>
    </source>
</evidence>
<name>A0A5C6CNU2_9BACT</name>
<dbReference type="OrthoDB" id="9841510at2"/>
<dbReference type="RefSeq" id="WP_146593926.1">
    <property type="nucleotide sequence ID" value="NZ_SJPT01000002.1"/>
</dbReference>
<accession>A0A5C6CNU2</accession>
<organism evidence="3 4">
    <name type="scientific">Novipirellula galeiformis</name>
    <dbReference type="NCBI Taxonomy" id="2528004"/>
    <lineage>
        <taxon>Bacteria</taxon>
        <taxon>Pseudomonadati</taxon>
        <taxon>Planctomycetota</taxon>
        <taxon>Planctomycetia</taxon>
        <taxon>Pirellulales</taxon>
        <taxon>Pirellulaceae</taxon>
        <taxon>Novipirellula</taxon>
    </lineage>
</organism>
<dbReference type="Proteomes" id="UP000316304">
    <property type="component" value="Unassembled WGS sequence"/>
</dbReference>
<dbReference type="EMBL" id="SJPT01000002">
    <property type="protein sequence ID" value="TWU25277.1"/>
    <property type="molecule type" value="Genomic_DNA"/>
</dbReference>
<evidence type="ECO:0000313" key="3">
    <source>
        <dbReference type="EMBL" id="TWU25277.1"/>
    </source>
</evidence>
<sequence precursor="true">MKRLLCLLATASVALTAIAADPQSESESKTQDDGKGNSSWSHSYSNSWGDQPPMAGQFGDPGWNWMGPPTEFNPMTAPPMPNFNHGFYPGWNMPMPGGPGQQYASSTRSNSMSISGASVLSALGSLQFSSRLEIRLTVAAAEAIQNSEAKVSISEVNKTPVDLANKMLSGTGCEAQRVDDKLVIHKQAEKVDAASVSDATQSLNTIMVAKALKSPVTLTMQQTPLPFVTQMLQGMTGVTIELPEANRSFFYTPQPRIDVNANQTPLSEVLESVAKQIDAELDVSGGRVRLRSKDATTN</sequence>
<gene>
    <name evidence="3" type="ORF">Pla52o_15750</name>
</gene>
<feature type="region of interest" description="Disordered" evidence="1">
    <location>
        <begin position="21"/>
        <end position="65"/>
    </location>
</feature>
<feature type="signal peptide" evidence="2">
    <location>
        <begin position="1"/>
        <end position="19"/>
    </location>
</feature>
<protein>
    <submittedName>
        <fullName evidence="3">Uncharacterized protein</fullName>
    </submittedName>
</protein>
<feature type="compositionally biased region" description="Low complexity" evidence="1">
    <location>
        <begin position="37"/>
        <end position="48"/>
    </location>
</feature>
<feature type="chain" id="PRO_5023085835" evidence="2">
    <location>
        <begin position="20"/>
        <end position="298"/>
    </location>
</feature>
<keyword evidence="2" id="KW-0732">Signal</keyword>
<proteinExistence type="predicted"/>
<feature type="compositionally biased region" description="Basic and acidic residues" evidence="1">
    <location>
        <begin position="26"/>
        <end position="35"/>
    </location>
</feature>
<comment type="caution">
    <text evidence="3">The sequence shown here is derived from an EMBL/GenBank/DDBJ whole genome shotgun (WGS) entry which is preliminary data.</text>
</comment>